<name>A0ABS8RVN0_DATST</name>
<dbReference type="Proteomes" id="UP000823775">
    <property type="component" value="Unassembled WGS sequence"/>
</dbReference>
<evidence type="ECO:0000313" key="1">
    <source>
        <dbReference type="EMBL" id="MCD7450613.1"/>
    </source>
</evidence>
<protein>
    <submittedName>
        <fullName evidence="1">Uncharacterized protein</fullName>
    </submittedName>
</protein>
<comment type="caution">
    <text evidence="1">The sequence shown here is derived from an EMBL/GenBank/DDBJ whole genome shotgun (WGS) entry which is preliminary data.</text>
</comment>
<evidence type="ECO:0000313" key="2">
    <source>
        <dbReference type="Proteomes" id="UP000823775"/>
    </source>
</evidence>
<gene>
    <name evidence="1" type="ORF">HAX54_007587</name>
</gene>
<proteinExistence type="predicted"/>
<accession>A0ABS8RVN0</accession>
<sequence>MGGNDVTEKKKVELEIYPFDYYCEWGRRVGFADQKKKLLPRKTYKEKLLLRFFLLIQDKVIPEFVEMELKMSSDMPRVKYWVTDPFANEEWARVEKGKEERTVTERTLELSRKLQTQPIELRNPLTTKGYSLALPMIRPSYAGIVYKSSA</sequence>
<organism evidence="1 2">
    <name type="scientific">Datura stramonium</name>
    <name type="common">Jimsonweed</name>
    <name type="synonym">Common thornapple</name>
    <dbReference type="NCBI Taxonomy" id="4076"/>
    <lineage>
        <taxon>Eukaryota</taxon>
        <taxon>Viridiplantae</taxon>
        <taxon>Streptophyta</taxon>
        <taxon>Embryophyta</taxon>
        <taxon>Tracheophyta</taxon>
        <taxon>Spermatophyta</taxon>
        <taxon>Magnoliopsida</taxon>
        <taxon>eudicotyledons</taxon>
        <taxon>Gunneridae</taxon>
        <taxon>Pentapetalae</taxon>
        <taxon>asterids</taxon>
        <taxon>lamiids</taxon>
        <taxon>Solanales</taxon>
        <taxon>Solanaceae</taxon>
        <taxon>Solanoideae</taxon>
        <taxon>Datureae</taxon>
        <taxon>Datura</taxon>
    </lineage>
</organism>
<dbReference type="EMBL" id="JACEIK010000139">
    <property type="protein sequence ID" value="MCD7450613.1"/>
    <property type="molecule type" value="Genomic_DNA"/>
</dbReference>
<reference evidence="1 2" key="1">
    <citation type="journal article" date="2021" name="BMC Genomics">
        <title>Datura genome reveals duplications of psychoactive alkaloid biosynthetic genes and high mutation rate following tissue culture.</title>
        <authorList>
            <person name="Rajewski A."/>
            <person name="Carter-House D."/>
            <person name="Stajich J."/>
            <person name="Litt A."/>
        </authorList>
    </citation>
    <scope>NUCLEOTIDE SEQUENCE [LARGE SCALE GENOMIC DNA]</scope>
    <source>
        <strain evidence="1">AR-01</strain>
    </source>
</reference>
<keyword evidence="2" id="KW-1185">Reference proteome</keyword>